<dbReference type="InterPro" id="IPR014710">
    <property type="entry name" value="RmlC-like_jellyroll"/>
</dbReference>
<feature type="region of interest" description="Disordered" evidence="1">
    <location>
        <begin position="1"/>
        <end position="23"/>
    </location>
</feature>
<dbReference type="Proteomes" id="UP001501570">
    <property type="component" value="Unassembled WGS sequence"/>
</dbReference>
<feature type="compositionally biased region" description="Basic and acidic residues" evidence="1">
    <location>
        <begin position="1"/>
        <end position="14"/>
    </location>
</feature>
<evidence type="ECO:0000256" key="1">
    <source>
        <dbReference type="SAM" id="MobiDB-lite"/>
    </source>
</evidence>
<keyword evidence="4" id="KW-1185">Reference proteome</keyword>
<dbReference type="SUPFAM" id="SSF51182">
    <property type="entry name" value="RmlC-like cupins"/>
    <property type="match status" value="1"/>
</dbReference>
<dbReference type="EMBL" id="BAABJQ010000010">
    <property type="protein sequence ID" value="GAA5187879.1"/>
    <property type="molecule type" value="Genomic_DNA"/>
</dbReference>
<evidence type="ECO:0000259" key="2">
    <source>
        <dbReference type="Pfam" id="PF07883"/>
    </source>
</evidence>
<proteinExistence type="predicted"/>
<organism evidence="3 4">
    <name type="scientific">Rugosimonospora acidiphila</name>
    <dbReference type="NCBI Taxonomy" id="556531"/>
    <lineage>
        <taxon>Bacteria</taxon>
        <taxon>Bacillati</taxon>
        <taxon>Actinomycetota</taxon>
        <taxon>Actinomycetes</taxon>
        <taxon>Micromonosporales</taxon>
        <taxon>Micromonosporaceae</taxon>
        <taxon>Rugosimonospora</taxon>
    </lineage>
</organism>
<gene>
    <name evidence="3" type="ORF">GCM10023322_37210</name>
</gene>
<comment type="caution">
    <text evidence="3">The sequence shown here is derived from an EMBL/GenBank/DDBJ whole genome shotgun (WGS) entry which is preliminary data.</text>
</comment>
<dbReference type="Pfam" id="PF07883">
    <property type="entry name" value="Cupin_2"/>
    <property type="match status" value="1"/>
</dbReference>
<dbReference type="Gene3D" id="2.60.120.10">
    <property type="entry name" value="Jelly Rolls"/>
    <property type="match status" value="1"/>
</dbReference>
<accession>A0ABP9RWJ2</accession>
<dbReference type="RefSeq" id="WP_345631163.1">
    <property type="nucleotide sequence ID" value="NZ_BAABJQ010000010.1"/>
</dbReference>
<dbReference type="InterPro" id="IPR011051">
    <property type="entry name" value="RmlC_Cupin_sf"/>
</dbReference>
<dbReference type="InterPro" id="IPR013096">
    <property type="entry name" value="Cupin_2"/>
</dbReference>
<evidence type="ECO:0000313" key="4">
    <source>
        <dbReference type="Proteomes" id="UP001501570"/>
    </source>
</evidence>
<sequence length="108" mass="11682">MRKLSLDDLSRGKDGPVLSDAVPGHVLERGGVSTYLAGQRTHPEGRHVHDVPEVFTILQGSGLIEIDGEQTPFQTGDLFVVDPGEDHHLLSTGELPLVSMWLHLQPAG</sequence>
<protein>
    <recommendedName>
        <fullName evidence="2">Cupin type-2 domain-containing protein</fullName>
    </recommendedName>
</protein>
<evidence type="ECO:0000313" key="3">
    <source>
        <dbReference type="EMBL" id="GAA5187879.1"/>
    </source>
</evidence>
<name>A0ABP9RWJ2_9ACTN</name>
<reference evidence="4" key="1">
    <citation type="journal article" date="2019" name="Int. J. Syst. Evol. Microbiol.">
        <title>The Global Catalogue of Microorganisms (GCM) 10K type strain sequencing project: providing services to taxonomists for standard genome sequencing and annotation.</title>
        <authorList>
            <consortium name="The Broad Institute Genomics Platform"/>
            <consortium name="The Broad Institute Genome Sequencing Center for Infectious Disease"/>
            <person name="Wu L."/>
            <person name="Ma J."/>
        </authorList>
    </citation>
    <scope>NUCLEOTIDE SEQUENCE [LARGE SCALE GENOMIC DNA]</scope>
    <source>
        <strain evidence="4">JCM 18304</strain>
    </source>
</reference>
<feature type="domain" description="Cupin type-2" evidence="2">
    <location>
        <begin position="36"/>
        <end position="101"/>
    </location>
</feature>